<dbReference type="AlphaFoldDB" id="A0A4U8T1W6"/>
<dbReference type="Proteomes" id="UP000029921">
    <property type="component" value="Unassembled WGS sequence"/>
</dbReference>
<keyword evidence="3" id="KW-1185">Reference proteome</keyword>
<evidence type="ECO:0000313" key="3">
    <source>
        <dbReference type="Proteomes" id="UP000029921"/>
    </source>
</evidence>
<accession>A0A4U8T1W6</accession>
<keyword evidence="1" id="KW-0472">Membrane</keyword>
<protein>
    <submittedName>
        <fullName evidence="2">Uncharacterized protein</fullName>
    </submittedName>
</protein>
<organism evidence="2 3">
    <name type="scientific">Helicobacter magdeburgensis</name>
    <dbReference type="NCBI Taxonomy" id="471858"/>
    <lineage>
        <taxon>Bacteria</taxon>
        <taxon>Pseudomonadati</taxon>
        <taxon>Campylobacterota</taxon>
        <taxon>Epsilonproteobacteria</taxon>
        <taxon>Campylobacterales</taxon>
        <taxon>Helicobacteraceae</taxon>
        <taxon>Helicobacter</taxon>
    </lineage>
</organism>
<gene>
    <name evidence="2" type="ORF">LS74_001600</name>
</gene>
<keyword evidence="1" id="KW-0812">Transmembrane</keyword>
<evidence type="ECO:0000256" key="1">
    <source>
        <dbReference type="SAM" id="Phobius"/>
    </source>
</evidence>
<proteinExistence type="predicted"/>
<name>A0A4U8T1W6_9HELI</name>
<feature type="transmembrane region" description="Helical" evidence="1">
    <location>
        <begin position="6"/>
        <end position="26"/>
    </location>
</feature>
<dbReference type="EMBL" id="JRPE02000002">
    <property type="protein sequence ID" value="TLD93449.1"/>
    <property type="molecule type" value="Genomic_DNA"/>
</dbReference>
<evidence type="ECO:0000313" key="2">
    <source>
        <dbReference type="EMBL" id="TLD93449.1"/>
    </source>
</evidence>
<reference evidence="2 3" key="1">
    <citation type="journal article" date="2014" name="Genome Announc.">
        <title>Draft genome sequences of eight enterohepatic helicobacter species isolated from both laboratory and wild rodents.</title>
        <authorList>
            <person name="Sheh A."/>
            <person name="Shen Z."/>
            <person name="Fox J.G."/>
        </authorList>
    </citation>
    <scope>NUCLEOTIDE SEQUENCE [LARGE SCALE GENOMIC DNA]</scope>
    <source>
        <strain evidence="2 3">MIT 96-1001</strain>
    </source>
</reference>
<keyword evidence="1" id="KW-1133">Transmembrane helix</keyword>
<comment type="caution">
    <text evidence="2">The sequence shown here is derived from an EMBL/GenBank/DDBJ whole genome shotgun (WGS) entry which is preliminary data.</text>
</comment>
<sequence length="64" mass="7342">MSFLEIIGIVASTYLIMGLILSAFSIKYALHRFKGKIGFIRFLNFIISQPLIWLEEIIQGLKKP</sequence>
<dbReference type="RefSeq" id="WP_034586858.1">
    <property type="nucleotide sequence ID" value="NZ_JRPE02000002.1"/>
</dbReference>